<proteinExistence type="predicted"/>
<dbReference type="AlphaFoldDB" id="A0A0B2UZ99"/>
<reference evidence="1 2" key="1">
    <citation type="submission" date="2014-11" db="EMBL/GenBank/DDBJ databases">
        <title>Genetic blueprint of the zoonotic pathogen Toxocara canis.</title>
        <authorList>
            <person name="Zhu X.-Q."/>
            <person name="Korhonen P.K."/>
            <person name="Cai H."/>
            <person name="Young N.D."/>
            <person name="Nejsum P."/>
            <person name="von Samson-Himmelstjerna G."/>
            <person name="Boag P.R."/>
            <person name="Tan P."/>
            <person name="Li Q."/>
            <person name="Min J."/>
            <person name="Yang Y."/>
            <person name="Wang X."/>
            <person name="Fang X."/>
            <person name="Hall R.S."/>
            <person name="Hofmann A."/>
            <person name="Sternberg P.W."/>
            <person name="Jex A.R."/>
            <person name="Gasser R.B."/>
        </authorList>
    </citation>
    <scope>NUCLEOTIDE SEQUENCE [LARGE SCALE GENOMIC DNA]</scope>
    <source>
        <strain evidence="1">PN_DK_2014</strain>
    </source>
</reference>
<sequence length="166" mass="18563">MNTRSKKAMKHAVSRQCDQQPNWTNTDHSVKNNAIHTSNIEVAKQLQQLGHVVDLVKARYSNTILTYAPLFILVYQDILHVNNTAFSETVLLEAGHKNCIEGAHKDFTEPVRSIPQNLYANSSISVMRPKQHPRTGCLHAETFNTVVLKLSKSTALSISSAESRAR</sequence>
<dbReference type="Proteomes" id="UP000031036">
    <property type="component" value="Unassembled WGS sequence"/>
</dbReference>
<name>A0A0B2UZ99_TOXCA</name>
<accession>A0A0B2UZ99</accession>
<evidence type="ECO:0000313" key="2">
    <source>
        <dbReference type="Proteomes" id="UP000031036"/>
    </source>
</evidence>
<feature type="non-terminal residue" evidence="1">
    <location>
        <position position="166"/>
    </location>
</feature>
<gene>
    <name evidence="1" type="ORF">Tcan_01007</name>
</gene>
<protein>
    <submittedName>
        <fullName evidence="1">Uncharacterized protein</fullName>
    </submittedName>
</protein>
<organism evidence="1 2">
    <name type="scientific">Toxocara canis</name>
    <name type="common">Canine roundworm</name>
    <dbReference type="NCBI Taxonomy" id="6265"/>
    <lineage>
        <taxon>Eukaryota</taxon>
        <taxon>Metazoa</taxon>
        <taxon>Ecdysozoa</taxon>
        <taxon>Nematoda</taxon>
        <taxon>Chromadorea</taxon>
        <taxon>Rhabditida</taxon>
        <taxon>Spirurina</taxon>
        <taxon>Ascaridomorpha</taxon>
        <taxon>Ascaridoidea</taxon>
        <taxon>Toxocaridae</taxon>
        <taxon>Toxocara</taxon>
    </lineage>
</organism>
<comment type="caution">
    <text evidence="1">The sequence shown here is derived from an EMBL/GenBank/DDBJ whole genome shotgun (WGS) entry which is preliminary data.</text>
</comment>
<dbReference type="EMBL" id="JPKZ01002823">
    <property type="protein sequence ID" value="KHN74788.1"/>
    <property type="molecule type" value="Genomic_DNA"/>
</dbReference>
<evidence type="ECO:0000313" key="1">
    <source>
        <dbReference type="EMBL" id="KHN74788.1"/>
    </source>
</evidence>
<keyword evidence="2" id="KW-1185">Reference proteome</keyword>